<gene>
    <name evidence="1" type="ORF">H9K76_01150</name>
</gene>
<organism evidence="1 2">
    <name type="scientific">Diaphorobacter ruginosibacter</name>
    <dbReference type="NCBI Taxonomy" id="1715720"/>
    <lineage>
        <taxon>Bacteria</taxon>
        <taxon>Pseudomonadati</taxon>
        <taxon>Pseudomonadota</taxon>
        <taxon>Betaproteobacteria</taxon>
        <taxon>Burkholderiales</taxon>
        <taxon>Comamonadaceae</taxon>
        <taxon>Diaphorobacter</taxon>
    </lineage>
</organism>
<protein>
    <submittedName>
        <fullName evidence="1">Uncharacterized protein</fullName>
    </submittedName>
</protein>
<sequence length="75" mass="7931">MTTGSEAELDSAEPITTHGVARNVACLAGSGNAKWELASALSMILACIAEARDTPAESRSSFLMWPLRVPGRLDQ</sequence>
<dbReference type="KEGG" id="drg:H9K76_01150"/>
<keyword evidence="2" id="KW-1185">Reference proteome</keyword>
<reference evidence="1 2" key="1">
    <citation type="submission" date="2020-08" db="EMBL/GenBank/DDBJ databases">
        <title>Genome sequence of Diaphorobacter ruginosibacter DSM 27467T.</title>
        <authorList>
            <person name="Hyun D.-W."/>
            <person name="Bae J.-W."/>
        </authorList>
    </citation>
    <scope>NUCLEOTIDE SEQUENCE [LARGE SCALE GENOMIC DNA]</scope>
    <source>
        <strain evidence="1 2">DSM 27467</strain>
    </source>
</reference>
<dbReference type="Proteomes" id="UP000515811">
    <property type="component" value="Chromosome"/>
</dbReference>
<evidence type="ECO:0000313" key="2">
    <source>
        <dbReference type="Proteomes" id="UP000515811"/>
    </source>
</evidence>
<evidence type="ECO:0000313" key="1">
    <source>
        <dbReference type="EMBL" id="QNN57542.1"/>
    </source>
</evidence>
<dbReference type="AlphaFoldDB" id="A0A7G9RPL7"/>
<name>A0A7G9RPL7_9BURK</name>
<dbReference type="RefSeq" id="WP_187597790.1">
    <property type="nucleotide sequence ID" value="NZ_CP060714.1"/>
</dbReference>
<accession>A0A7G9RPL7</accession>
<dbReference type="EMBL" id="CP060714">
    <property type="protein sequence ID" value="QNN57542.1"/>
    <property type="molecule type" value="Genomic_DNA"/>
</dbReference>
<proteinExistence type="predicted"/>